<dbReference type="GO" id="GO:0031145">
    <property type="term" value="P:anaphase-promoting complex-dependent catabolic process"/>
    <property type="evidence" value="ECO:0007669"/>
    <property type="project" value="InterPro"/>
</dbReference>
<evidence type="ECO:0000256" key="2">
    <source>
        <dbReference type="SAM" id="MobiDB-lite"/>
    </source>
</evidence>
<keyword evidence="4" id="KW-1185">Reference proteome</keyword>
<protein>
    <submittedName>
        <fullName evidence="3">Uncharacterized protein</fullName>
    </submittedName>
</protein>
<dbReference type="EMBL" id="LRBP01000017">
    <property type="protein sequence ID" value="OII72972.1"/>
    <property type="molecule type" value="Genomic_DNA"/>
</dbReference>
<feature type="compositionally biased region" description="Low complexity" evidence="2">
    <location>
        <begin position="57"/>
        <end position="72"/>
    </location>
</feature>
<organism evidence="3 4">
    <name type="scientific">Cryptosporidium ubiquitum</name>
    <dbReference type="NCBI Taxonomy" id="857276"/>
    <lineage>
        <taxon>Eukaryota</taxon>
        <taxon>Sar</taxon>
        <taxon>Alveolata</taxon>
        <taxon>Apicomplexa</taxon>
        <taxon>Conoidasida</taxon>
        <taxon>Coccidia</taxon>
        <taxon>Eucoccidiorida</taxon>
        <taxon>Eimeriorina</taxon>
        <taxon>Cryptosporidiidae</taxon>
        <taxon>Cryptosporidium</taxon>
    </lineage>
</organism>
<dbReference type="AlphaFoldDB" id="A0A1J4MIW1"/>
<feature type="compositionally biased region" description="Polar residues" evidence="2">
    <location>
        <begin position="38"/>
        <end position="56"/>
    </location>
</feature>
<proteinExistence type="predicted"/>
<feature type="region of interest" description="Disordered" evidence="2">
    <location>
        <begin position="35"/>
        <end position="72"/>
    </location>
</feature>
<keyword evidence="1" id="KW-0833">Ubl conjugation pathway</keyword>
<dbReference type="Proteomes" id="UP000186176">
    <property type="component" value="Unassembled WGS sequence"/>
</dbReference>
<dbReference type="OrthoDB" id="344266at2759"/>
<evidence type="ECO:0000256" key="1">
    <source>
        <dbReference type="ARBA" id="ARBA00022786"/>
    </source>
</evidence>
<dbReference type="RefSeq" id="XP_028874336.1">
    <property type="nucleotide sequence ID" value="XM_029019215.1"/>
</dbReference>
<dbReference type="InterPro" id="IPR018860">
    <property type="entry name" value="APC_suCDC26"/>
</dbReference>
<name>A0A1J4MIW1_9CRYT</name>
<comment type="caution">
    <text evidence="3">The sequence shown here is derived from an EMBL/GenBank/DDBJ whole genome shotgun (WGS) entry which is preliminary data.</text>
</comment>
<evidence type="ECO:0000313" key="3">
    <source>
        <dbReference type="EMBL" id="OII72972.1"/>
    </source>
</evidence>
<sequence length="72" mass="8171">MLTRPGTLIELKIQDINDLKERIQKKAKQLQESEDLNAIQSNLNPNSQENNSRILTSQQSNSISSNNNIVHN</sequence>
<accession>A0A1J4MIW1</accession>
<gene>
    <name evidence="3" type="ORF">cubi_02203</name>
</gene>
<dbReference type="VEuPathDB" id="CryptoDB:cubi_02203"/>
<dbReference type="GO" id="GO:0005680">
    <property type="term" value="C:anaphase-promoting complex"/>
    <property type="evidence" value="ECO:0007669"/>
    <property type="project" value="InterPro"/>
</dbReference>
<dbReference type="Pfam" id="PF10471">
    <property type="entry name" value="ANAPC_CDC26"/>
    <property type="match status" value="1"/>
</dbReference>
<dbReference type="GeneID" id="39978994"/>
<reference evidence="3 4" key="1">
    <citation type="submission" date="2016-10" db="EMBL/GenBank/DDBJ databases">
        <title>Reductive evolution of mitochondrial metabolism and differential evolution of invasion-related proteins in Cryptosporidium.</title>
        <authorList>
            <person name="Liu S."/>
            <person name="Roellig D.M."/>
            <person name="Guo Y."/>
            <person name="Li N."/>
            <person name="Frace M.A."/>
            <person name="Tang K."/>
            <person name="Zhang L."/>
            <person name="Feng Y."/>
            <person name="Xiao L."/>
        </authorList>
    </citation>
    <scope>NUCLEOTIDE SEQUENCE [LARGE SCALE GENOMIC DNA]</scope>
    <source>
        <strain evidence="3">39726</strain>
    </source>
</reference>
<evidence type="ECO:0000313" key="4">
    <source>
        <dbReference type="Proteomes" id="UP000186176"/>
    </source>
</evidence>